<evidence type="ECO:0000313" key="2">
    <source>
        <dbReference type="EMBL" id="MBB1163144.1"/>
    </source>
</evidence>
<feature type="signal peptide" evidence="1">
    <location>
        <begin position="1"/>
        <end position="18"/>
    </location>
</feature>
<sequence>MVTALAVGLGAAAGPALAEEGGAASSGNSLRVGGYLRGWASFNLEDQPETPSNDKGKLSMLRGSALLDADARTGPVQWKGVLRVDREAKTSYLADLERLRATTGTQGGDSRSILDNYNAAEIRELWGEMKLGDRTTVRLGKQQIVWGESDFFHAMDLVHGYDLSWRLFFEGENEEWRKPLWMISTKIDVPEAKGQVHAYLRPGLDRCKDIGNTYDIRGGRWFFNPYRGYDLSAVTSKDCKHPEGDYKDITGGLRWSGEAGPVSYSFAYVRTFSADPVANSVFKPWKKDPKNAASGELFDLIHPTIDVVGATVSGYTPAIDSVLSAEMAYTIGQPYNVGTGPLTAPTRGAAAGLGLGGVKRKDTVTMMLRADKNLNFQELLGTSRPSFSSVQLFNTWIPGLDRSDDLVRLFAYGSPLSKHNPILTMFTVLNYRSDTINPSFAVGFDLKHGGGFFIPAVDFVLGDQWRAKVEADIFWNRDHASNGLFDPNPDVQLFGYFHKSSQLTFRLTRQF</sequence>
<dbReference type="Proteomes" id="UP000586093">
    <property type="component" value="Unassembled WGS sequence"/>
</dbReference>
<dbReference type="AlphaFoldDB" id="A0A839HWE4"/>
<accession>A0A839HWE4</accession>
<keyword evidence="1" id="KW-0732">Signal</keyword>
<dbReference type="EMBL" id="JACIVI010000006">
    <property type="protein sequence ID" value="MBB1163144.1"/>
    <property type="molecule type" value="Genomic_DNA"/>
</dbReference>
<dbReference type="InterPro" id="IPR010727">
    <property type="entry name" value="DUF1302"/>
</dbReference>
<comment type="caution">
    <text evidence="2">The sequence shown here is derived from an EMBL/GenBank/DDBJ whole genome shotgun (WGS) entry which is preliminary data.</text>
</comment>
<dbReference type="Pfam" id="PF06980">
    <property type="entry name" value="DUF1302"/>
    <property type="match status" value="1"/>
</dbReference>
<evidence type="ECO:0000313" key="3">
    <source>
        <dbReference type="Proteomes" id="UP000586093"/>
    </source>
</evidence>
<protein>
    <submittedName>
        <fullName evidence="2">LysR family transcriptional regulator</fullName>
    </submittedName>
</protein>
<name>A0A839HWE4_9BURK</name>
<reference evidence="2 3" key="1">
    <citation type="submission" date="2020-08" db="EMBL/GenBank/DDBJ databases">
        <title>Aquariorum lacteus gen. nov., sp. nov., a new member of the family Comamonadaceae, isolated from freshwater aquarium.</title>
        <authorList>
            <person name="Chun S.-J."/>
        </authorList>
    </citation>
    <scope>NUCLEOTIDE SEQUENCE [LARGE SCALE GENOMIC DNA]</scope>
    <source>
        <strain evidence="2 3">SJAQ100</strain>
    </source>
</reference>
<proteinExistence type="predicted"/>
<organism evidence="2 3">
    <name type="scientific">Aquariibacter albus</name>
    <dbReference type="NCBI Taxonomy" id="2759899"/>
    <lineage>
        <taxon>Bacteria</taxon>
        <taxon>Pseudomonadati</taxon>
        <taxon>Pseudomonadota</taxon>
        <taxon>Betaproteobacteria</taxon>
        <taxon>Burkholderiales</taxon>
        <taxon>Sphaerotilaceae</taxon>
        <taxon>Aquariibacter</taxon>
    </lineage>
</organism>
<keyword evidence="3" id="KW-1185">Reference proteome</keyword>
<gene>
    <name evidence="2" type="ORF">H4F90_14315</name>
</gene>
<evidence type="ECO:0000256" key="1">
    <source>
        <dbReference type="SAM" id="SignalP"/>
    </source>
</evidence>
<feature type="chain" id="PRO_5032807962" evidence="1">
    <location>
        <begin position="19"/>
        <end position="511"/>
    </location>
</feature>